<dbReference type="InParanoid" id="A0A0C2WPM8"/>
<sequence>MHTGRPLALYLRRNAENRHAKTDVCIINHSQNNILLLVQEDKRLEHGEPINAQAQLVAEAVAAFNKNNAQRAMLGLPPIAEKVSHFVSLLTLF</sequence>
<accession>A0A0C2WPM8</accession>
<dbReference type="AlphaFoldDB" id="A0A0C2WPM8"/>
<dbReference type="HOGENOM" id="CLU_2399198_0_0_1"/>
<name>A0A0C2WPM8_AMAMK</name>
<dbReference type="Proteomes" id="UP000054549">
    <property type="component" value="Unassembled WGS sequence"/>
</dbReference>
<organism evidence="1 2">
    <name type="scientific">Amanita muscaria (strain Koide BX008)</name>
    <dbReference type="NCBI Taxonomy" id="946122"/>
    <lineage>
        <taxon>Eukaryota</taxon>
        <taxon>Fungi</taxon>
        <taxon>Dikarya</taxon>
        <taxon>Basidiomycota</taxon>
        <taxon>Agaricomycotina</taxon>
        <taxon>Agaricomycetes</taxon>
        <taxon>Agaricomycetidae</taxon>
        <taxon>Agaricales</taxon>
        <taxon>Pluteineae</taxon>
        <taxon>Amanitaceae</taxon>
        <taxon>Amanita</taxon>
    </lineage>
</organism>
<dbReference type="STRING" id="946122.A0A0C2WPM8"/>
<keyword evidence="2" id="KW-1185">Reference proteome</keyword>
<evidence type="ECO:0000313" key="1">
    <source>
        <dbReference type="EMBL" id="KIL58213.1"/>
    </source>
</evidence>
<proteinExistence type="predicted"/>
<reference evidence="1 2" key="1">
    <citation type="submission" date="2014-04" db="EMBL/GenBank/DDBJ databases">
        <title>Evolutionary Origins and Diversification of the Mycorrhizal Mutualists.</title>
        <authorList>
            <consortium name="DOE Joint Genome Institute"/>
            <consortium name="Mycorrhizal Genomics Consortium"/>
            <person name="Kohler A."/>
            <person name="Kuo A."/>
            <person name="Nagy L.G."/>
            <person name="Floudas D."/>
            <person name="Copeland A."/>
            <person name="Barry K.W."/>
            <person name="Cichocki N."/>
            <person name="Veneault-Fourrey C."/>
            <person name="LaButti K."/>
            <person name="Lindquist E.A."/>
            <person name="Lipzen A."/>
            <person name="Lundell T."/>
            <person name="Morin E."/>
            <person name="Murat C."/>
            <person name="Riley R."/>
            <person name="Ohm R."/>
            <person name="Sun H."/>
            <person name="Tunlid A."/>
            <person name="Henrissat B."/>
            <person name="Grigoriev I.V."/>
            <person name="Hibbett D.S."/>
            <person name="Martin F."/>
        </authorList>
    </citation>
    <scope>NUCLEOTIDE SEQUENCE [LARGE SCALE GENOMIC DNA]</scope>
    <source>
        <strain evidence="1 2">Koide BX008</strain>
    </source>
</reference>
<dbReference type="OrthoDB" id="3258141at2759"/>
<protein>
    <submittedName>
        <fullName evidence="1">Uncharacterized protein</fullName>
    </submittedName>
</protein>
<evidence type="ECO:0000313" key="2">
    <source>
        <dbReference type="Proteomes" id="UP000054549"/>
    </source>
</evidence>
<gene>
    <name evidence="1" type="ORF">M378DRAFT_86805</name>
</gene>
<dbReference type="EMBL" id="KN818344">
    <property type="protein sequence ID" value="KIL58213.1"/>
    <property type="molecule type" value="Genomic_DNA"/>
</dbReference>